<accession>A0A9P5XRY4</accession>
<reference evidence="3" key="1">
    <citation type="submission" date="2020-11" db="EMBL/GenBank/DDBJ databases">
        <authorList>
            <consortium name="DOE Joint Genome Institute"/>
            <person name="Ahrendt S."/>
            <person name="Riley R."/>
            <person name="Andreopoulos W."/>
            <person name="Labutti K."/>
            <person name="Pangilinan J."/>
            <person name="Ruiz-Duenas F.J."/>
            <person name="Barrasa J.M."/>
            <person name="Sanchez-Garcia M."/>
            <person name="Camarero S."/>
            <person name="Miyauchi S."/>
            <person name="Serrano A."/>
            <person name="Linde D."/>
            <person name="Babiker R."/>
            <person name="Drula E."/>
            <person name="Ayuso-Fernandez I."/>
            <person name="Pacheco R."/>
            <person name="Padilla G."/>
            <person name="Ferreira P."/>
            <person name="Barriuso J."/>
            <person name="Kellner H."/>
            <person name="Castanera R."/>
            <person name="Alfaro M."/>
            <person name="Ramirez L."/>
            <person name="Pisabarro A.G."/>
            <person name="Kuo A."/>
            <person name="Tritt A."/>
            <person name="Lipzen A."/>
            <person name="He G."/>
            <person name="Yan M."/>
            <person name="Ng V."/>
            <person name="Cullen D."/>
            <person name="Martin F."/>
            <person name="Rosso M.-N."/>
            <person name="Henrissat B."/>
            <person name="Hibbett D."/>
            <person name="Martinez A.T."/>
            <person name="Grigoriev I.V."/>
        </authorList>
    </citation>
    <scope>NUCLEOTIDE SEQUENCE</scope>
    <source>
        <strain evidence="3">CBS 247.69</strain>
    </source>
</reference>
<dbReference type="Pfam" id="PF20414">
    <property type="entry name" value="DUF6698"/>
    <property type="match status" value="1"/>
</dbReference>
<sequence length="613" mass="67436">MAHWKCIRNRKWGVSFNHPTSSVLQPSVPESYRDTHYSIGHFPLCITCSIALDFGDGAGGFSVVPLSSQLFIMTTDALEYATLALGAATPSISILQSALRTCQVSLQDAQNEVRQLKLEIETLKTASPSSSGSSLRRDLLSWLKSEVLMPHAKVLTSFAKKFIALEELWPNENAFLKACPSSPLSIKERYESPEAYILHTTYLLYTYAPVTFRGYLENLPAFKHGVLHQQTDMRSHMAASGRRESPVLFKGFGIPDSCWDNASKRLDEPLCLKFISRNPTNKPVKYDLYPPVLYGDIKNKKAMFMQPALIRIARLVFFGPGSLKPGNKIAPHSLGMKWGPLKTTPGLMALSCTLAIFLLSGDKAFKATGRITGIPYSTHFHDRKQLLEEERDTPAMQDVFHYWDEHIFAGVPRSIHDPKPKSNQPSATLADEQEEARQALLANPPENDSEEGEVFNFNNTDDFEDNEPEYGLGNFSNMSSASHGPQIQTTIPILPPAMHTNISTHITSSTTSSTIPAYQLSRRSRISSGISAVMAAPPQISTSQLKTNMNLELLELTPDIAGMTLEEEEVPLEPTISSQGGRGGKGGNGKRGRGAAREKTAAAAGRAVTRSQK</sequence>
<name>A0A9P5XRY4_9AGAR</name>
<feature type="coiled-coil region" evidence="1">
    <location>
        <begin position="99"/>
        <end position="126"/>
    </location>
</feature>
<dbReference type="OrthoDB" id="3231188at2759"/>
<dbReference type="EMBL" id="MU150527">
    <property type="protein sequence ID" value="KAF9455776.1"/>
    <property type="molecule type" value="Genomic_DNA"/>
</dbReference>
<keyword evidence="1" id="KW-0175">Coiled coil</keyword>
<keyword evidence="5" id="KW-1185">Reference proteome</keyword>
<evidence type="ECO:0000313" key="4">
    <source>
        <dbReference type="EMBL" id="KAF9455776.1"/>
    </source>
</evidence>
<protein>
    <submittedName>
        <fullName evidence="3">Uncharacterized protein</fullName>
    </submittedName>
</protein>
<dbReference type="InterPro" id="IPR046521">
    <property type="entry name" value="DUF6698"/>
</dbReference>
<evidence type="ECO:0000313" key="5">
    <source>
        <dbReference type="Proteomes" id="UP000807353"/>
    </source>
</evidence>
<dbReference type="AlphaFoldDB" id="A0A9P5XRY4"/>
<dbReference type="EMBL" id="MU150527">
    <property type="protein sequence ID" value="KAF9455775.1"/>
    <property type="molecule type" value="Genomic_DNA"/>
</dbReference>
<proteinExistence type="predicted"/>
<gene>
    <name evidence="3" type="ORF">BDZ94DRAFT_1315844</name>
    <name evidence="4" type="ORF">BDZ94DRAFT_1315846</name>
</gene>
<dbReference type="Proteomes" id="UP000807353">
    <property type="component" value="Unassembled WGS sequence"/>
</dbReference>
<feature type="region of interest" description="Disordered" evidence="2">
    <location>
        <begin position="570"/>
        <end position="613"/>
    </location>
</feature>
<evidence type="ECO:0000256" key="1">
    <source>
        <dbReference type="SAM" id="Coils"/>
    </source>
</evidence>
<feature type="region of interest" description="Disordered" evidence="2">
    <location>
        <begin position="413"/>
        <end position="433"/>
    </location>
</feature>
<organism evidence="3 5">
    <name type="scientific">Collybia nuda</name>
    <dbReference type="NCBI Taxonomy" id="64659"/>
    <lineage>
        <taxon>Eukaryota</taxon>
        <taxon>Fungi</taxon>
        <taxon>Dikarya</taxon>
        <taxon>Basidiomycota</taxon>
        <taxon>Agaricomycotina</taxon>
        <taxon>Agaricomycetes</taxon>
        <taxon>Agaricomycetidae</taxon>
        <taxon>Agaricales</taxon>
        <taxon>Tricholomatineae</taxon>
        <taxon>Clitocybaceae</taxon>
        <taxon>Collybia</taxon>
    </lineage>
</organism>
<comment type="caution">
    <text evidence="3">The sequence shown here is derived from an EMBL/GenBank/DDBJ whole genome shotgun (WGS) entry which is preliminary data.</text>
</comment>
<evidence type="ECO:0000256" key="2">
    <source>
        <dbReference type="SAM" id="MobiDB-lite"/>
    </source>
</evidence>
<evidence type="ECO:0000313" key="3">
    <source>
        <dbReference type="EMBL" id="KAF9455775.1"/>
    </source>
</evidence>